<evidence type="ECO:0000313" key="2">
    <source>
        <dbReference type="Proteomes" id="UP000234323"/>
    </source>
</evidence>
<dbReference type="VEuPathDB" id="FungiDB:RhiirFUN_008217"/>
<dbReference type="AlphaFoldDB" id="A0A2I1GLD0"/>
<dbReference type="OrthoDB" id="2963168at2759"/>
<dbReference type="EMBL" id="LLXI01000544">
    <property type="protein sequence ID" value="PKY47433.1"/>
    <property type="molecule type" value="Genomic_DNA"/>
</dbReference>
<keyword evidence="2" id="KW-1185">Reference proteome</keyword>
<dbReference type="VEuPathDB" id="FungiDB:RhiirA1_412132"/>
<evidence type="ECO:0008006" key="3">
    <source>
        <dbReference type="Google" id="ProtNLM"/>
    </source>
</evidence>
<dbReference type="InterPro" id="IPR043129">
    <property type="entry name" value="ATPase_NBD"/>
</dbReference>
<comment type="caution">
    <text evidence="1">The sequence shown here is derived from an EMBL/GenBank/DDBJ whole genome shotgun (WGS) entry which is preliminary data.</text>
</comment>
<reference evidence="1 2" key="1">
    <citation type="submission" date="2015-10" db="EMBL/GenBank/DDBJ databases">
        <title>Genome analyses suggest a sexual origin of heterokaryosis in a supposedly ancient asexual fungus.</title>
        <authorList>
            <person name="Ropars J."/>
            <person name="Sedzielewska K."/>
            <person name="Noel J."/>
            <person name="Charron P."/>
            <person name="Farinelli L."/>
            <person name="Marton T."/>
            <person name="Kruger M."/>
            <person name="Pelin A."/>
            <person name="Brachmann A."/>
            <person name="Corradi N."/>
        </authorList>
    </citation>
    <scope>NUCLEOTIDE SEQUENCE [LARGE SCALE GENOMIC DNA]</scope>
    <source>
        <strain evidence="1 2">A4</strain>
    </source>
</reference>
<organism evidence="1 2">
    <name type="scientific">Rhizophagus irregularis</name>
    <dbReference type="NCBI Taxonomy" id="588596"/>
    <lineage>
        <taxon>Eukaryota</taxon>
        <taxon>Fungi</taxon>
        <taxon>Fungi incertae sedis</taxon>
        <taxon>Mucoromycota</taxon>
        <taxon>Glomeromycotina</taxon>
        <taxon>Glomeromycetes</taxon>
        <taxon>Glomerales</taxon>
        <taxon>Glomeraceae</taxon>
        <taxon>Rhizophagus</taxon>
    </lineage>
</organism>
<dbReference type="PANTHER" id="PTHR14187">
    <property type="entry name" value="ALPHA KINASE/ELONGATION FACTOR 2 KINASE"/>
    <property type="match status" value="1"/>
</dbReference>
<dbReference type="SUPFAM" id="SSF53067">
    <property type="entry name" value="Actin-like ATPase domain"/>
    <property type="match status" value="2"/>
</dbReference>
<evidence type="ECO:0000313" key="1">
    <source>
        <dbReference type="EMBL" id="PKY47433.1"/>
    </source>
</evidence>
<dbReference type="Gene3D" id="3.30.420.40">
    <property type="match status" value="1"/>
</dbReference>
<accession>A0A2I1GLD0</accession>
<dbReference type="PANTHER" id="PTHR14187:SF5">
    <property type="entry name" value="HEAT SHOCK 70 KDA PROTEIN 12A"/>
    <property type="match status" value="1"/>
</dbReference>
<protein>
    <recommendedName>
        <fullName evidence="3">Actin-like ATPase domain-containing protein</fullName>
    </recommendedName>
</protein>
<sequence length="571" mass="65718">MSSENDVNVVVAIDFGTTFSGFAFANKVKPEEINISNIHLNNIWLGRKGLPKTNTALLYIDECLEPNRKWGEQALIYEPSRRVEQVHYIIERFKLLLDNDAKDNWPVLPKSLDAKTVITDYFVKMKEVIEEVLEKRCRVSLSQVLFVLSVPAEWPPHTRDILRDCVYKAGLLDESKRQSNNYRLEFTTEPEAAAIYCLSYAGEDFSPGDTYLVVDCGGGTVDLTIRTLLPDKTLEEETVRSGGLCGSTFVDQEFLKFLRLTVGSEAMDQFKKNHYGSLQKLIYKFFCPEVKLPFDGESNEYEPIELDLEKYCPALIQYITGETKERLENEEWIIDIKFDDVMRMFDPAVNDIIDLIHAQLERLPKQRKLKTMFLVGGFSESTYLFKRVKSVFKNRIDDDKIINPPDPIAAIVKGACYYGLNKNIVKIRILKWSYGIETNSEYNQYDDPKELRFDGNRILRFNVLANQGDKLEVNKDGKPREYKPLSRNQLAVTFKLLYANFPNPKYPSQKGVKTLGKLTINLPLKGYGTDRIIEFFLRFAEEELKVTARNKITLESYSATFNYPRDGDNPV</sequence>
<dbReference type="CDD" id="cd10229">
    <property type="entry name" value="ASKHA_NBD_HSP70_HSPA12"/>
    <property type="match status" value="1"/>
</dbReference>
<name>A0A2I1GLD0_9GLOM</name>
<dbReference type="VEuPathDB" id="FungiDB:FUN_007832"/>
<dbReference type="Proteomes" id="UP000234323">
    <property type="component" value="Unassembled WGS sequence"/>
</dbReference>
<proteinExistence type="predicted"/>
<gene>
    <name evidence="1" type="ORF">RhiirA4_403409</name>
</gene>